<dbReference type="PROSITE" id="PS50994">
    <property type="entry name" value="INTEGRASE"/>
    <property type="match status" value="1"/>
</dbReference>
<dbReference type="PANTHER" id="PTHR10948:SF23">
    <property type="entry name" value="TRANSPOSASE INSI FOR INSERTION SEQUENCE ELEMENT IS30A-RELATED"/>
    <property type="match status" value="1"/>
</dbReference>
<keyword evidence="4" id="KW-0238">DNA-binding</keyword>
<dbReference type="GO" id="GO:0006313">
    <property type="term" value="P:DNA transposition"/>
    <property type="evidence" value="ECO:0007669"/>
    <property type="project" value="InterPro"/>
</dbReference>
<dbReference type="EMBL" id="QGBI01000075">
    <property type="protein sequence ID" value="MBX3893663.1"/>
    <property type="molecule type" value="Genomic_DNA"/>
</dbReference>
<feature type="domain" description="Integrase catalytic" evidence="7">
    <location>
        <begin position="188"/>
        <end position="341"/>
    </location>
</feature>
<dbReference type="Proteomes" id="UP001199322">
    <property type="component" value="Unassembled WGS sequence"/>
</dbReference>
<dbReference type="GO" id="GO:0005829">
    <property type="term" value="C:cytosol"/>
    <property type="evidence" value="ECO:0007669"/>
    <property type="project" value="TreeGrafter"/>
</dbReference>
<dbReference type="InterPro" id="IPR025246">
    <property type="entry name" value="IS30-like_HTH"/>
</dbReference>
<dbReference type="InterPro" id="IPR053392">
    <property type="entry name" value="Transposase_IS30-like"/>
</dbReference>
<keyword evidence="10" id="KW-1185">Reference proteome</keyword>
<dbReference type="InterPro" id="IPR051917">
    <property type="entry name" value="Transposase-Integrase"/>
</dbReference>
<feature type="region of interest" description="Disordered" evidence="6">
    <location>
        <begin position="42"/>
        <end position="65"/>
    </location>
</feature>
<dbReference type="GO" id="GO:0015074">
    <property type="term" value="P:DNA integration"/>
    <property type="evidence" value="ECO:0007669"/>
    <property type="project" value="InterPro"/>
</dbReference>
<keyword evidence="3" id="KW-0815">Transposition</keyword>
<comment type="function">
    <text evidence="1">Required for the transposition of the insertion element.</text>
</comment>
<dbReference type="InterPro" id="IPR036397">
    <property type="entry name" value="RNaseH_sf"/>
</dbReference>
<dbReference type="Proteomes" id="UP001189303">
    <property type="component" value="Unassembled WGS sequence"/>
</dbReference>
<accession>A0A2P4RG06</accession>
<dbReference type="Pfam" id="PF00665">
    <property type="entry name" value="rve"/>
    <property type="match status" value="1"/>
</dbReference>
<dbReference type="RefSeq" id="WP_015855831.1">
    <property type="nucleotide sequence ID" value="NZ_CATWFT010000060.1"/>
</dbReference>
<reference evidence="8 10" key="2">
    <citation type="submission" date="2023-07" db="EMBL/GenBank/DDBJ databases">
        <authorList>
            <person name="Peeters C."/>
        </authorList>
    </citation>
    <scope>NUCLEOTIDE SEQUENCE [LARGE SCALE GENOMIC DNA]</scope>
    <source>
        <strain evidence="8 10">R-38712</strain>
    </source>
</reference>
<dbReference type="Gene3D" id="3.30.420.10">
    <property type="entry name" value="Ribonuclease H-like superfamily/Ribonuclease H"/>
    <property type="match status" value="1"/>
</dbReference>
<evidence type="ECO:0000256" key="5">
    <source>
        <dbReference type="ARBA" id="ARBA00023172"/>
    </source>
</evidence>
<sequence>MGQSYEHLSAEERGAIFAMKLEQRSTREIARALQRSASTISRELRRNGWKPEQERGPMGRPTIAGGYNAVRAGQRASRLRRKPRRERKLCRQGKLWPEVRQYLERRFSPEQVAAQLKRVHPGEPALNVSHETIYHAIYAAPRGALRRELVSLLRQAHGARKPRSRGQDRRGQLNDMVSIHVRPPEANDRLIPGHWEGDLIKGAGNRSAVGTLIDRSTLFLMLVKIDGSTAEAALQAYSAAFAPLPEELRKTLTYDQGKEMALHRKLAEATGIRIYFCDPHSPWQRGICENTNGLLRQYLPKGADLSVLSQRQLDAIALSMNTRPRKTLGWRTPAEAFIENCAKHGIVIDPAVALGA</sequence>
<name>A0A2P4RG06_RALPI</name>
<dbReference type="InterPro" id="IPR001598">
    <property type="entry name" value="Transposase_IS30_CS"/>
</dbReference>
<dbReference type="SUPFAM" id="SSF53098">
    <property type="entry name" value="Ribonuclease H-like"/>
    <property type="match status" value="1"/>
</dbReference>
<proteinExistence type="inferred from homology"/>
<evidence type="ECO:0000256" key="2">
    <source>
        <dbReference type="ARBA" id="ARBA00006363"/>
    </source>
</evidence>
<evidence type="ECO:0000256" key="1">
    <source>
        <dbReference type="ARBA" id="ARBA00002190"/>
    </source>
</evidence>
<evidence type="ECO:0000313" key="8">
    <source>
        <dbReference type="EMBL" id="CAJ0733856.1"/>
    </source>
</evidence>
<reference evidence="9" key="1">
    <citation type="submission" date="2018-06" db="EMBL/GenBank/DDBJ databases">
        <authorList>
            <person name="O'Rourke A."/>
        </authorList>
    </citation>
    <scope>NUCLEOTIDE SEQUENCE</scope>
    <source>
        <strain evidence="9">132550021-3</strain>
    </source>
</reference>
<evidence type="ECO:0000256" key="6">
    <source>
        <dbReference type="SAM" id="MobiDB-lite"/>
    </source>
</evidence>
<evidence type="ECO:0000313" key="11">
    <source>
        <dbReference type="Proteomes" id="UP001199322"/>
    </source>
</evidence>
<dbReference type="EMBL" id="CATWFT010000060">
    <property type="protein sequence ID" value="CAJ0733856.1"/>
    <property type="molecule type" value="Genomic_DNA"/>
</dbReference>
<feature type="compositionally biased region" description="Basic and acidic residues" evidence="6">
    <location>
        <begin position="42"/>
        <end position="57"/>
    </location>
</feature>
<evidence type="ECO:0000256" key="3">
    <source>
        <dbReference type="ARBA" id="ARBA00022578"/>
    </source>
</evidence>
<dbReference type="GO" id="GO:0003677">
    <property type="term" value="F:DNA binding"/>
    <property type="evidence" value="ECO:0007669"/>
    <property type="project" value="UniProtKB-KW"/>
</dbReference>
<evidence type="ECO:0000256" key="4">
    <source>
        <dbReference type="ARBA" id="ARBA00023125"/>
    </source>
</evidence>
<dbReference type="PROSITE" id="PS01043">
    <property type="entry name" value="TRANSPOSASE_IS30"/>
    <property type="match status" value="1"/>
</dbReference>
<dbReference type="InterPro" id="IPR001584">
    <property type="entry name" value="Integrase_cat-core"/>
</dbReference>
<dbReference type="AlphaFoldDB" id="A0A2P4RG06"/>
<dbReference type="GO" id="GO:0004803">
    <property type="term" value="F:transposase activity"/>
    <property type="evidence" value="ECO:0007669"/>
    <property type="project" value="InterPro"/>
</dbReference>
<dbReference type="PANTHER" id="PTHR10948">
    <property type="entry name" value="TRANSPOSASE"/>
    <property type="match status" value="1"/>
</dbReference>
<keyword evidence="5" id="KW-0233">DNA recombination</keyword>
<dbReference type="Pfam" id="PF13936">
    <property type="entry name" value="HTH_38"/>
    <property type="match status" value="1"/>
</dbReference>
<protein>
    <submittedName>
        <fullName evidence="8 9">IS30 family transposase</fullName>
    </submittedName>
</protein>
<comment type="similarity">
    <text evidence="2">Belongs to the transposase IS30 family.</text>
</comment>
<comment type="caution">
    <text evidence="9">The sequence shown here is derived from an EMBL/GenBank/DDBJ whole genome shotgun (WGS) entry which is preliminary data.</text>
</comment>
<evidence type="ECO:0000313" key="9">
    <source>
        <dbReference type="EMBL" id="MBX3893663.1"/>
    </source>
</evidence>
<gene>
    <name evidence="9" type="ORF">DEE74_27785</name>
    <name evidence="8" type="ORF">R38712_05342</name>
</gene>
<dbReference type="InterPro" id="IPR012337">
    <property type="entry name" value="RNaseH-like_sf"/>
</dbReference>
<evidence type="ECO:0000259" key="7">
    <source>
        <dbReference type="PROSITE" id="PS50994"/>
    </source>
</evidence>
<evidence type="ECO:0000313" key="10">
    <source>
        <dbReference type="Proteomes" id="UP001189303"/>
    </source>
</evidence>
<organism evidence="9 11">
    <name type="scientific">Ralstonia pickettii</name>
    <name type="common">Burkholderia pickettii</name>
    <dbReference type="NCBI Taxonomy" id="329"/>
    <lineage>
        <taxon>Bacteria</taxon>
        <taxon>Pseudomonadati</taxon>
        <taxon>Pseudomonadota</taxon>
        <taxon>Betaproteobacteria</taxon>
        <taxon>Burkholderiales</taxon>
        <taxon>Burkholderiaceae</taxon>
        <taxon>Ralstonia</taxon>
    </lineage>
</organism>
<dbReference type="NCBIfam" id="NF033563">
    <property type="entry name" value="transpos_IS30"/>
    <property type="match status" value="1"/>
</dbReference>
<dbReference type="Gene3D" id="1.10.10.60">
    <property type="entry name" value="Homeodomain-like"/>
    <property type="match status" value="1"/>
</dbReference>